<accession>A0A1G7LXD4</accession>
<dbReference type="Gene3D" id="3.40.710.10">
    <property type="entry name" value="DD-peptidase/beta-lactamase superfamily"/>
    <property type="match status" value="1"/>
</dbReference>
<comment type="subcellular location">
    <subcellularLocation>
        <location evidence="1">Membrane</location>
    </subcellularLocation>
</comment>
<dbReference type="OrthoDB" id="9797709at2"/>
<feature type="chain" id="PRO_5009241848" evidence="3">
    <location>
        <begin position="19"/>
        <end position="359"/>
    </location>
</feature>
<keyword evidence="3" id="KW-0732">Signal</keyword>
<feature type="signal peptide" evidence="3">
    <location>
        <begin position="1"/>
        <end position="18"/>
    </location>
</feature>
<dbReference type="Proteomes" id="UP000182427">
    <property type="component" value="Chromosome I"/>
</dbReference>
<dbReference type="AlphaFoldDB" id="A0A1G7LXD4"/>
<keyword evidence="2" id="KW-0472">Membrane</keyword>
<evidence type="ECO:0000256" key="3">
    <source>
        <dbReference type="SAM" id="SignalP"/>
    </source>
</evidence>
<evidence type="ECO:0000256" key="2">
    <source>
        <dbReference type="ARBA" id="ARBA00023136"/>
    </source>
</evidence>
<protein>
    <submittedName>
        <fullName evidence="5">CubicO group peptidase, beta-lactamase class C family</fullName>
    </submittedName>
</protein>
<evidence type="ECO:0000313" key="6">
    <source>
        <dbReference type="Proteomes" id="UP000182427"/>
    </source>
</evidence>
<dbReference type="InterPro" id="IPR012338">
    <property type="entry name" value="Beta-lactam/transpept-like"/>
</dbReference>
<dbReference type="PANTHER" id="PTHR46825">
    <property type="entry name" value="D-ALANYL-D-ALANINE-CARBOXYPEPTIDASE/ENDOPEPTIDASE AMPH"/>
    <property type="match status" value="1"/>
</dbReference>
<dbReference type="PANTHER" id="PTHR46825:SF11">
    <property type="entry name" value="PENICILLIN-BINDING PROTEIN 4"/>
    <property type="match status" value="1"/>
</dbReference>
<dbReference type="InterPro" id="IPR001466">
    <property type="entry name" value="Beta-lactam-related"/>
</dbReference>
<feature type="domain" description="Beta-lactamase-related" evidence="4">
    <location>
        <begin position="39"/>
        <end position="346"/>
    </location>
</feature>
<keyword evidence="6" id="KW-1185">Reference proteome</keyword>
<evidence type="ECO:0000256" key="1">
    <source>
        <dbReference type="ARBA" id="ARBA00004370"/>
    </source>
</evidence>
<name>A0A1G7LXD4_9BACT</name>
<dbReference type="PROSITE" id="PS51257">
    <property type="entry name" value="PROKAR_LIPOPROTEIN"/>
    <property type="match status" value="1"/>
</dbReference>
<dbReference type="InterPro" id="IPR050491">
    <property type="entry name" value="AmpC-like"/>
</dbReference>
<dbReference type="Pfam" id="PF00144">
    <property type="entry name" value="Beta-lactamase"/>
    <property type="match status" value="1"/>
</dbReference>
<gene>
    <name evidence="5" type="ORF">SAMN05444167_2644</name>
</gene>
<dbReference type="GO" id="GO:0016020">
    <property type="term" value="C:membrane"/>
    <property type="evidence" value="ECO:0007669"/>
    <property type="project" value="UniProtKB-SubCell"/>
</dbReference>
<evidence type="ECO:0000313" key="5">
    <source>
        <dbReference type="EMBL" id="SDF54056.1"/>
    </source>
</evidence>
<sequence length="359" mass="39185">MKLSLLTLVSLAIALACASSTFSQTTTRLGATPTEMRMDQIVRSYTAANAFMGVVSVSEGDHVLLDKGYGSADLEWNIPNAPDVKFRLGSLTKQFTVALILLLQEDGKLDIRNPVSKYLLDAPQTWQKVTLADLMGNTSGIPDFTNFKEFKAWGMSPHTVEEELEFFKNKPLDFEPGSKWAYSSSNFEILGAVIEKVTGRTYGDQLQERIFGPLEMKNTGLDMDGLILAKRAQGYRPGKSGLISVRSLSMSVPWAAGSMYSTTEDLLKWEHALFSGKLLNKDSLKLMLTPGKGSYGLGVYVFAKKSGITIVTHAGAIAGFKTSLTYVPDERIAIAVLSNVEGEATNSITDQLLTEALKQ</sequence>
<proteinExistence type="predicted"/>
<reference evidence="5 6" key="1">
    <citation type="submission" date="2016-10" db="EMBL/GenBank/DDBJ databases">
        <authorList>
            <person name="de Groot N.N."/>
        </authorList>
    </citation>
    <scope>NUCLEOTIDE SEQUENCE [LARGE SCALE GENOMIC DNA]</scope>
    <source>
        <strain evidence="5 6">GAS232</strain>
    </source>
</reference>
<organism evidence="5 6">
    <name type="scientific">Terriglobus roseus</name>
    <dbReference type="NCBI Taxonomy" id="392734"/>
    <lineage>
        <taxon>Bacteria</taxon>
        <taxon>Pseudomonadati</taxon>
        <taxon>Acidobacteriota</taxon>
        <taxon>Terriglobia</taxon>
        <taxon>Terriglobales</taxon>
        <taxon>Acidobacteriaceae</taxon>
        <taxon>Terriglobus</taxon>
    </lineage>
</organism>
<dbReference type="EMBL" id="LT629690">
    <property type="protein sequence ID" value="SDF54056.1"/>
    <property type="molecule type" value="Genomic_DNA"/>
</dbReference>
<evidence type="ECO:0000259" key="4">
    <source>
        <dbReference type="Pfam" id="PF00144"/>
    </source>
</evidence>
<dbReference type="SUPFAM" id="SSF56601">
    <property type="entry name" value="beta-lactamase/transpeptidase-like"/>
    <property type="match status" value="1"/>
</dbReference>